<keyword evidence="3" id="KW-0408">Iron</keyword>
<evidence type="ECO:0000313" key="7">
    <source>
        <dbReference type="Proteomes" id="UP000321408"/>
    </source>
</evidence>
<dbReference type="GeneID" id="41328271"/>
<organism evidence="6 7">
    <name type="scientific">Promethearchaeum syntrophicum</name>
    <dbReference type="NCBI Taxonomy" id="2594042"/>
    <lineage>
        <taxon>Archaea</taxon>
        <taxon>Promethearchaeati</taxon>
        <taxon>Promethearchaeota</taxon>
        <taxon>Promethearchaeia</taxon>
        <taxon>Promethearchaeales</taxon>
        <taxon>Promethearchaeaceae</taxon>
        <taxon>Promethearchaeum</taxon>
    </lineage>
</organism>
<dbReference type="Gene3D" id="3.20.20.70">
    <property type="entry name" value="Aldolase class I"/>
    <property type="match status" value="1"/>
</dbReference>
<keyword evidence="7" id="KW-1185">Reference proteome</keyword>
<dbReference type="SFLD" id="SFLDS00029">
    <property type="entry name" value="Radical_SAM"/>
    <property type="match status" value="1"/>
</dbReference>
<dbReference type="PROSITE" id="PS51918">
    <property type="entry name" value="RADICAL_SAM"/>
    <property type="match status" value="1"/>
</dbReference>
<dbReference type="SMART" id="SM00729">
    <property type="entry name" value="Elp3"/>
    <property type="match status" value="1"/>
</dbReference>
<gene>
    <name evidence="6" type="ORF">DSAG12_00268</name>
</gene>
<name>A0A5B9D600_9ARCH</name>
<keyword evidence="1" id="KW-0949">S-adenosyl-L-methionine</keyword>
<dbReference type="GO" id="GO:0003824">
    <property type="term" value="F:catalytic activity"/>
    <property type="evidence" value="ECO:0007669"/>
    <property type="project" value="InterPro"/>
</dbReference>
<dbReference type="AlphaFoldDB" id="A0A5B9D600"/>
<dbReference type="GO" id="GO:0046872">
    <property type="term" value="F:metal ion binding"/>
    <property type="evidence" value="ECO:0007669"/>
    <property type="project" value="UniProtKB-KW"/>
</dbReference>
<dbReference type="Pfam" id="PF04055">
    <property type="entry name" value="Radical_SAM"/>
    <property type="match status" value="1"/>
</dbReference>
<evidence type="ECO:0000256" key="2">
    <source>
        <dbReference type="ARBA" id="ARBA00022723"/>
    </source>
</evidence>
<evidence type="ECO:0000259" key="5">
    <source>
        <dbReference type="PROSITE" id="PS51918"/>
    </source>
</evidence>
<dbReference type="InterPro" id="IPR050377">
    <property type="entry name" value="Radical_SAM_PqqE_MftC-like"/>
</dbReference>
<dbReference type="RefSeq" id="WP_147661408.1">
    <property type="nucleotide sequence ID" value="NZ_CP042905.2"/>
</dbReference>
<reference evidence="6 7" key="2">
    <citation type="journal article" date="2024" name="Int. J. Syst. Evol. Microbiol.">
        <title>Promethearchaeum syntrophicum gen. nov., sp. nov., an anaerobic, obligately syntrophic archaeon, the first isolate of the lineage 'Asgard' archaea, and proposal of the new archaeal phylum Promethearchaeota phyl. nov. and kingdom Promethearchaeati regn. nov.</title>
        <authorList>
            <person name="Imachi H."/>
            <person name="Nobu M.K."/>
            <person name="Kato S."/>
            <person name="Takaki Y."/>
            <person name="Miyazaki M."/>
            <person name="Miyata M."/>
            <person name="Ogawara M."/>
            <person name="Saito Y."/>
            <person name="Sakai S."/>
            <person name="Tahara Y.O."/>
            <person name="Takano Y."/>
            <person name="Tasumi E."/>
            <person name="Uematsu K."/>
            <person name="Yoshimura T."/>
            <person name="Itoh T."/>
            <person name="Ohkuma M."/>
            <person name="Takai K."/>
        </authorList>
    </citation>
    <scope>NUCLEOTIDE SEQUENCE [LARGE SCALE GENOMIC DNA]</scope>
    <source>
        <strain evidence="6 7">MK-D1</strain>
    </source>
</reference>
<dbReference type="GO" id="GO:0051536">
    <property type="term" value="F:iron-sulfur cluster binding"/>
    <property type="evidence" value="ECO:0007669"/>
    <property type="project" value="UniProtKB-KW"/>
</dbReference>
<feature type="domain" description="Radical SAM core" evidence="5">
    <location>
        <begin position="33"/>
        <end position="263"/>
    </location>
</feature>
<dbReference type="InterPro" id="IPR040088">
    <property type="entry name" value="MJ0103-like"/>
</dbReference>
<dbReference type="CDD" id="cd01335">
    <property type="entry name" value="Radical_SAM"/>
    <property type="match status" value="1"/>
</dbReference>
<dbReference type="OrthoDB" id="371936at2157"/>
<keyword evidence="4" id="KW-0411">Iron-sulfur</keyword>
<reference evidence="6 7" key="1">
    <citation type="journal article" date="2020" name="Nature">
        <title>Isolation of an archaeon at the prokaryote-eukaryote interface.</title>
        <authorList>
            <person name="Imachi H."/>
            <person name="Nobu M.K."/>
            <person name="Nakahara N."/>
            <person name="Morono Y."/>
            <person name="Ogawara M."/>
            <person name="Takaki Y."/>
            <person name="Takano Y."/>
            <person name="Uematsu K."/>
            <person name="Ikuta T."/>
            <person name="Ito M."/>
            <person name="Matsui Y."/>
            <person name="Miyazaki M."/>
            <person name="Murata K."/>
            <person name="Saito Y."/>
            <person name="Sakai S."/>
            <person name="Song C."/>
            <person name="Tasumi E."/>
            <person name="Yamanaka Y."/>
            <person name="Yamaguchi T."/>
            <person name="Kamagata Y."/>
            <person name="Tamaki H."/>
            <person name="Takai K."/>
        </authorList>
    </citation>
    <scope>NUCLEOTIDE SEQUENCE [LARGE SCALE GENOMIC DNA]</scope>
    <source>
        <strain evidence="6 7">MK-D1</strain>
    </source>
</reference>
<accession>A0A5B9D600</accession>
<dbReference type="Proteomes" id="UP000321408">
    <property type="component" value="Chromosome"/>
</dbReference>
<evidence type="ECO:0000256" key="4">
    <source>
        <dbReference type="ARBA" id="ARBA00023014"/>
    </source>
</evidence>
<proteinExistence type="predicted"/>
<evidence type="ECO:0000256" key="3">
    <source>
        <dbReference type="ARBA" id="ARBA00023004"/>
    </source>
</evidence>
<keyword evidence="2" id="KW-0479">Metal-binding</keyword>
<dbReference type="KEGG" id="psyt:DSAG12_00268"/>
<dbReference type="EMBL" id="CP042905">
    <property type="protein sequence ID" value="QEE14455.1"/>
    <property type="molecule type" value="Genomic_DNA"/>
</dbReference>
<dbReference type="SUPFAM" id="SSF102114">
    <property type="entry name" value="Radical SAM enzymes"/>
    <property type="match status" value="1"/>
</dbReference>
<dbReference type="SFLD" id="SFLDG01067">
    <property type="entry name" value="SPASM/twitch_domain_containing"/>
    <property type="match status" value="1"/>
</dbReference>
<sequence>MSDPEENPKSNSNLIIIDYKSNVPLFGLDFLGVLDRATNVLEVKPITICNFHCKYCFVSAGDYDRNFSIDRDYLVEWIIKAIELKNCDDIEIHLAAYGEVLLYKELNELISDLRNIPEIKTISMQSNGVLLTKKKIRELENAGLDRLNISLNSMDENECADYCGVKNYNLEHLLHVFDLVLKSKMELLIAPVWFKGINDNGILDIIKYIKKVEEKGYKWPKLRLGIQNYLTYRTGRKIKKARMRDFKYFYKLLQNMEKEYKIKLRLGPNDFGIHKTTAIYPSVRIDDIRNVEILMKGRWRNEYIALFEDKWAVKVLSKEKIPLKKKIRVKFIKSSLKGNLLTAIPTIH</sequence>
<dbReference type="InterPro" id="IPR013785">
    <property type="entry name" value="Aldolase_TIM"/>
</dbReference>
<dbReference type="SFLD" id="SFLDG01110">
    <property type="entry name" value="Uncharacterised_Radical_SAM_Su"/>
    <property type="match status" value="1"/>
</dbReference>
<dbReference type="PANTHER" id="PTHR11228">
    <property type="entry name" value="RADICAL SAM DOMAIN PROTEIN"/>
    <property type="match status" value="1"/>
</dbReference>
<dbReference type="PANTHER" id="PTHR11228:SF35">
    <property type="entry name" value="MOLYBDENUM COFACTOR BIOSYNTHESIS PROTEIN A-RELATED"/>
    <property type="match status" value="1"/>
</dbReference>
<protein>
    <submittedName>
        <fullName evidence="6">Radical SAM protein</fullName>
    </submittedName>
</protein>
<dbReference type="InterPro" id="IPR007197">
    <property type="entry name" value="rSAM"/>
</dbReference>
<dbReference type="InterPro" id="IPR006638">
    <property type="entry name" value="Elp3/MiaA/NifB-like_rSAM"/>
</dbReference>
<dbReference type="InterPro" id="IPR058240">
    <property type="entry name" value="rSAM_sf"/>
</dbReference>
<evidence type="ECO:0000313" key="6">
    <source>
        <dbReference type="EMBL" id="QEE14455.1"/>
    </source>
</evidence>
<evidence type="ECO:0000256" key="1">
    <source>
        <dbReference type="ARBA" id="ARBA00022691"/>
    </source>
</evidence>